<proteinExistence type="predicted"/>
<dbReference type="Proteomes" id="UP000182178">
    <property type="component" value="Unassembled WGS sequence"/>
</dbReference>
<name>A0ABM9UDS2_9HYPH</name>
<gene>
    <name evidence="1" type="ORF">Ga0061061_11614</name>
</gene>
<accession>A0ABM9UDS2</accession>
<organism evidence="1 2">
    <name type="scientific">Chelatococcus sambhunathii</name>
    <dbReference type="NCBI Taxonomy" id="363953"/>
    <lineage>
        <taxon>Bacteria</taxon>
        <taxon>Pseudomonadati</taxon>
        <taxon>Pseudomonadota</taxon>
        <taxon>Alphaproteobacteria</taxon>
        <taxon>Hyphomicrobiales</taxon>
        <taxon>Chelatococcaceae</taxon>
        <taxon>Chelatococcus</taxon>
    </lineage>
</organism>
<comment type="caution">
    <text evidence="1">The sequence shown here is derived from an EMBL/GenBank/DDBJ whole genome shotgun (WGS) entry which is preliminary data.</text>
</comment>
<keyword evidence="2" id="KW-1185">Reference proteome</keyword>
<dbReference type="RefSeq" id="WP_055460942.1">
    <property type="nucleotide sequence ID" value="NZ_CYHC01000016.1"/>
</dbReference>
<reference evidence="1 2" key="1">
    <citation type="submission" date="2015-08" db="EMBL/GenBank/DDBJ databases">
        <authorList>
            <person name="Varghese N."/>
        </authorList>
    </citation>
    <scope>NUCLEOTIDE SEQUENCE [LARGE SCALE GENOMIC DNA]</scope>
    <source>
        <strain evidence="1 2">DSM 18167</strain>
    </source>
</reference>
<evidence type="ECO:0000313" key="2">
    <source>
        <dbReference type="Proteomes" id="UP000182178"/>
    </source>
</evidence>
<dbReference type="EMBL" id="CYHC01000016">
    <property type="protein sequence ID" value="CUA90853.1"/>
    <property type="molecule type" value="Genomic_DNA"/>
</dbReference>
<sequence length="130" mass="14038">MFRLKILSGPGPSGLYSRPCFLRAIEPGGVVTTHNPRAAKPFADPAEAVVYGSPIARTYRLCIEPIPPGESGYSEQMIAEILVESGCDLADDEACIEALVARGIRPSEIVCDWHSAKTRAFDALHPTERA</sequence>
<protein>
    <submittedName>
        <fullName evidence="1">Uncharacterized protein</fullName>
    </submittedName>
</protein>
<evidence type="ECO:0000313" key="1">
    <source>
        <dbReference type="EMBL" id="CUA90853.1"/>
    </source>
</evidence>